<dbReference type="Proteomes" id="UP000568380">
    <property type="component" value="Unassembled WGS sequence"/>
</dbReference>
<evidence type="ECO:0000256" key="1">
    <source>
        <dbReference type="SAM" id="SignalP"/>
    </source>
</evidence>
<evidence type="ECO:0008006" key="4">
    <source>
        <dbReference type="Google" id="ProtNLM"/>
    </source>
</evidence>
<gene>
    <name evidence="2" type="ORF">HNR40_003659</name>
</gene>
<comment type="caution">
    <text evidence="2">The sequence shown here is derived from an EMBL/GenBank/DDBJ whole genome shotgun (WGS) entry which is preliminary data.</text>
</comment>
<feature type="signal peptide" evidence="1">
    <location>
        <begin position="1"/>
        <end position="24"/>
    </location>
</feature>
<evidence type="ECO:0000313" key="3">
    <source>
        <dbReference type="Proteomes" id="UP000568380"/>
    </source>
</evidence>
<accession>A0A7W8A3A8</accession>
<sequence length="464" mass="48011">MRSAAPWIAAGILATMFGSGGSAATGTQGPVSDTVYGCKIGASTTNHRIRIRLTVTMKSPEAVGVDVRPGRLSMKIVMPRSILADLSDQPVDSLSATITPKVGAAFKADEGESPEPRVLAWRQVRSPAKSPVAASGEVRLTAATWTAGQRGDAFRTAVPGTATFTASTLTMVLTPPVGGAKTATCTPETETVQAKVVFRGPKTGEDCPPNPAATALNPDFEVPEVPPTAVPGPIPPAMGCAKLKGFSNIKKLDAGVSVESLSAVKSLSGFRWVVPRDPPPGTVPWQRQDYVGENQPVRATGTFLTFGFVPTTTTVELTQVGAANVHLIDSSTSDGSDDLAVAVNARVTMRVLKASVNGQPIDVGPKCRTARPIDLKLRGGEMYDPPYQDNLLVGGVLRGLVEIPPFAGCGVGEDISRLLTASVSGKANEIQVNQGALCGTAGAPSAQCPPEVTINGKKAGSRKG</sequence>
<dbReference type="RefSeq" id="WP_184962654.1">
    <property type="nucleotide sequence ID" value="NZ_JACHIN010000004.1"/>
</dbReference>
<dbReference type="EMBL" id="JACHIN010000004">
    <property type="protein sequence ID" value="MBB5078184.1"/>
    <property type="molecule type" value="Genomic_DNA"/>
</dbReference>
<keyword evidence="1" id="KW-0732">Signal</keyword>
<reference evidence="2 3" key="1">
    <citation type="submission" date="2020-08" db="EMBL/GenBank/DDBJ databases">
        <title>Genomic Encyclopedia of Type Strains, Phase IV (KMG-IV): sequencing the most valuable type-strain genomes for metagenomic binning, comparative biology and taxonomic classification.</title>
        <authorList>
            <person name="Goeker M."/>
        </authorList>
    </citation>
    <scope>NUCLEOTIDE SEQUENCE [LARGE SCALE GENOMIC DNA]</scope>
    <source>
        <strain evidence="2 3">DSM 45385</strain>
    </source>
</reference>
<name>A0A7W8A3A8_9ACTN</name>
<organism evidence="2 3">
    <name type="scientific">Nonomuraea endophytica</name>
    <dbReference type="NCBI Taxonomy" id="714136"/>
    <lineage>
        <taxon>Bacteria</taxon>
        <taxon>Bacillati</taxon>
        <taxon>Actinomycetota</taxon>
        <taxon>Actinomycetes</taxon>
        <taxon>Streptosporangiales</taxon>
        <taxon>Streptosporangiaceae</taxon>
        <taxon>Nonomuraea</taxon>
    </lineage>
</organism>
<evidence type="ECO:0000313" key="2">
    <source>
        <dbReference type="EMBL" id="MBB5078184.1"/>
    </source>
</evidence>
<dbReference type="AlphaFoldDB" id="A0A7W8A3A8"/>
<protein>
    <recommendedName>
        <fullName evidence="4">Secreted protein</fullName>
    </recommendedName>
</protein>
<proteinExistence type="predicted"/>
<keyword evidence="3" id="KW-1185">Reference proteome</keyword>
<feature type="chain" id="PRO_5039723899" description="Secreted protein" evidence="1">
    <location>
        <begin position="25"/>
        <end position="464"/>
    </location>
</feature>